<dbReference type="Proteomes" id="UP001574169">
    <property type="component" value="Unassembled WGS sequence"/>
</dbReference>
<evidence type="ECO:0000313" key="1">
    <source>
        <dbReference type="EMBL" id="MFA9191359.1"/>
    </source>
</evidence>
<dbReference type="RefSeq" id="WP_373406346.1">
    <property type="nucleotide sequence ID" value="NZ_JBCFQL010000007.1"/>
</dbReference>
<proteinExistence type="predicted"/>
<sequence length="91" mass="10387">MKNSNNSQANGHDQLNVVFNAFFEYPKTMKEVDKETNVMRESICRHVKTLRAKNQIALVGFRKCNITGHGKVGIYTTNPDLFPVSNQLKLF</sequence>
<comment type="caution">
    <text evidence="1">The sequence shown here is derived from an EMBL/GenBank/DDBJ whole genome shotgun (WGS) entry which is preliminary data.</text>
</comment>
<reference evidence="1 2" key="1">
    <citation type="submission" date="2024-04" db="EMBL/GenBank/DDBJ databases">
        <title>New Clade of Flavobacterium.</title>
        <authorList>
            <person name="Matos L."/>
            <person name="Proenca D.N."/>
            <person name="Fransisco R.M."/>
            <person name="Chung A.P."/>
            <person name="Maccario L."/>
            <person name="Sorensen S.J."/>
            <person name="Morais P.V."/>
        </authorList>
    </citation>
    <scope>NUCLEOTIDE SEQUENCE [LARGE SCALE GENOMIC DNA]</scope>
    <source>
        <strain evidence="1 2">FZUC8N2.13</strain>
    </source>
</reference>
<organism evidence="1 2">
    <name type="scientific">Flavobacterium zubiriense</name>
    <dbReference type="NCBI Taxonomy" id="3138075"/>
    <lineage>
        <taxon>Bacteria</taxon>
        <taxon>Pseudomonadati</taxon>
        <taxon>Bacteroidota</taxon>
        <taxon>Flavobacteriia</taxon>
        <taxon>Flavobacteriales</taxon>
        <taxon>Flavobacteriaceae</taxon>
        <taxon>Flavobacterium</taxon>
    </lineage>
</organism>
<accession>A0ABV4TE78</accession>
<dbReference type="EMBL" id="JBCFQL010000007">
    <property type="protein sequence ID" value="MFA9191359.1"/>
    <property type="molecule type" value="Genomic_DNA"/>
</dbReference>
<protein>
    <submittedName>
        <fullName evidence="1">Uncharacterized protein</fullName>
    </submittedName>
</protein>
<keyword evidence="2" id="KW-1185">Reference proteome</keyword>
<evidence type="ECO:0000313" key="2">
    <source>
        <dbReference type="Proteomes" id="UP001574169"/>
    </source>
</evidence>
<gene>
    <name evidence="1" type="ORF">AAGV28_08270</name>
</gene>
<name>A0ABV4TE78_9FLAO</name>